<dbReference type="InterPro" id="IPR015424">
    <property type="entry name" value="PyrdxlP-dep_Trfase"/>
</dbReference>
<name>A0A0K6IST5_9PROT</name>
<dbReference type="InterPro" id="IPR004839">
    <property type="entry name" value="Aminotransferase_I/II_large"/>
</dbReference>
<protein>
    <submittedName>
        <fullName evidence="5">7-keto-8-aminopelargonate synthetase or related enzyme</fullName>
    </submittedName>
</protein>
<dbReference type="InterPro" id="IPR050087">
    <property type="entry name" value="AON_synthase_class-II"/>
</dbReference>
<reference evidence="6" key="1">
    <citation type="submission" date="2015-08" db="EMBL/GenBank/DDBJ databases">
        <authorList>
            <person name="Babu N.S."/>
            <person name="Beckwith C.J."/>
            <person name="Beseler K.G."/>
            <person name="Brison A."/>
            <person name="Carone J.V."/>
            <person name="Caskin T.P."/>
            <person name="Diamond M."/>
            <person name="Durham M.E."/>
            <person name="Foxe J.M."/>
            <person name="Go M."/>
            <person name="Henderson B.A."/>
            <person name="Jones I.B."/>
            <person name="McGettigan J.A."/>
            <person name="Micheletti S.J."/>
            <person name="Nasrallah M.E."/>
            <person name="Ortiz D."/>
            <person name="Piller C.R."/>
            <person name="Privatt S.R."/>
            <person name="Schneider S.L."/>
            <person name="Sharp S."/>
            <person name="Smith T.C."/>
            <person name="Stanton J.D."/>
            <person name="Ullery H.E."/>
            <person name="Wilson R.J."/>
            <person name="Serrano M.G."/>
            <person name="Buck G."/>
            <person name="Lee V."/>
            <person name="Wang Y."/>
            <person name="Carvalho R."/>
            <person name="Voegtly L."/>
            <person name="Shi R."/>
            <person name="Duckworth R."/>
            <person name="Johnson A."/>
            <person name="Loviza R."/>
            <person name="Walstead R."/>
            <person name="Shah Z."/>
            <person name="Kiflezghi M."/>
            <person name="Wade K."/>
            <person name="Ball S.L."/>
            <person name="Bradley K.W."/>
            <person name="Asai D.J."/>
            <person name="Bowman C.A."/>
            <person name="Russell D.A."/>
            <person name="Pope W.H."/>
            <person name="Jacobs-Sera D."/>
            <person name="Hendrix R.W."/>
            <person name="Hatfull G.F."/>
        </authorList>
    </citation>
    <scope>NUCLEOTIDE SEQUENCE [LARGE SCALE GENOMIC DNA]</scope>
    <source>
        <strain evidence="6">JCM 19170</strain>
    </source>
</reference>
<keyword evidence="6" id="KW-1185">Reference proteome</keyword>
<dbReference type="PANTHER" id="PTHR13693">
    <property type="entry name" value="CLASS II AMINOTRANSFERASE/8-AMINO-7-OXONONANOATE SYNTHASE"/>
    <property type="match status" value="1"/>
</dbReference>
<keyword evidence="2" id="KW-0808">Transferase</keyword>
<sequence length="418" mass="44512">MHDSSPSFVRGWLAERQDRGLLRRLRRASPVASSARFVHDGRQGISFASNDYLGLAHHPALVEALIEGAKIWGVGAGSSALVGGYTEAHAVLESELAAFLGFPAARVFTSGYAANLAVITAFAREAPTAIFADKLVHASLVDALQLARAGGAKVRRYPHGNLSFLGQWLEKSREPVKLVVTDGVFSMDGDIAPLSALSELARAHGAWLIVDDAHGFGILGPAGQGSFADAGLTPQSHWLWGVTFGKALGAMGAAVLGAEEAMLWLDQAARTHIYTTAMPPALAHAVHTALQLVREETTRRDRLAALIHHWRQGVARLPAIEVIHAPEPPESSSSALPRLPFSRTPIQPLILGSPGQTLAIEQALAQAGFFVPAIRPPTVPEGSARLRFSLCADHGEAELDALLEVLSPIFQQFPTADK</sequence>
<dbReference type="Pfam" id="PF00155">
    <property type="entry name" value="Aminotran_1_2"/>
    <property type="match status" value="1"/>
</dbReference>
<evidence type="ECO:0000313" key="6">
    <source>
        <dbReference type="Proteomes" id="UP000182108"/>
    </source>
</evidence>
<feature type="domain" description="Aminotransferase class I/classII large" evidence="4">
    <location>
        <begin position="44"/>
        <end position="406"/>
    </location>
</feature>
<dbReference type="OrthoDB" id="9807157at2"/>
<evidence type="ECO:0000256" key="2">
    <source>
        <dbReference type="ARBA" id="ARBA00022679"/>
    </source>
</evidence>
<dbReference type="Proteomes" id="UP000182108">
    <property type="component" value="Unassembled WGS sequence"/>
</dbReference>
<dbReference type="InterPro" id="IPR015422">
    <property type="entry name" value="PyrdxlP-dep_Trfase_small"/>
</dbReference>
<dbReference type="Gene3D" id="3.40.640.10">
    <property type="entry name" value="Type I PLP-dependent aspartate aminotransferase-like (Major domain)"/>
    <property type="match status" value="1"/>
</dbReference>
<keyword evidence="3" id="KW-0663">Pyridoxal phosphate</keyword>
<dbReference type="AlphaFoldDB" id="A0A0K6IST5"/>
<evidence type="ECO:0000259" key="4">
    <source>
        <dbReference type="Pfam" id="PF00155"/>
    </source>
</evidence>
<proteinExistence type="predicted"/>
<gene>
    <name evidence="5" type="ORF">Ga0061068_10320</name>
</gene>
<dbReference type="PANTHER" id="PTHR13693:SF100">
    <property type="entry name" value="8-AMINO-7-OXONONANOATE SYNTHASE"/>
    <property type="match status" value="1"/>
</dbReference>
<dbReference type="GO" id="GO:0008710">
    <property type="term" value="F:8-amino-7-oxononanoate synthase activity"/>
    <property type="evidence" value="ECO:0007669"/>
    <property type="project" value="TreeGrafter"/>
</dbReference>
<evidence type="ECO:0000256" key="1">
    <source>
        <dbReference type="ARBA" id="ARBA00001933"/>
    </source>
</evidence>
<dbReference type="InterPro" id="IPR015421">
    <property type="entry name" value="PyrdxlP-dep_Trfase_major"/>
</dbReference>
<dbReference type="GO" id="GO:0009102">
    <property type="term" value="P:biotin biosynthetic process"/>
    <property type="evidence" value="ECO:0007669"/>
    <property type="project" value="TreeGrafter"/>
</dbReference>
<dbReference type="EMBL" id="CYHH01000003">
    <property type="protein sequence ID" value="CUB06165.1"/>
    <property type="molecule type" value="Genomic_DNA"/>
</dbReference>
<evidence type="ECO:0000256" key="3">
    <source>
        <dbReference type="ARBA" id="ARBA00022898"/>
    </source>
</evidence>
<accession>A0A0K6IST5</accession>
<dbReference type="GO" id="GO:0030170">
    <property type="term" value="F:pyridoxal phosphate binding"/>
    <property type="evidence" value="ECO:0007669"/>
    <property type="project" value="InterPro"/>
</dbReference>
<evidence type="ECO:0000313" key="5">
    <source>
        <dbReference type="EMBL" id="CUB06165.1"/>
    </source>
</evidence>
<dbReference type="Gene3D" id="3.90.1150.10">
    <property type="entry name" value="Aspartate Aminotransferase, domain 1"/>
    <property type="match status" value="1"/>
</dbReference>
<organism evidence="5 6">
    <name type="scientific">Tepidiphilus thermophilus</name>
    <dbReference type="NCBI Taxonomy" id="876478"/>
    <lineage>
        <taxon>Bacteria</taxon>
        <taxon>Pseudomonadati</taxon>
        <taxon>Pseudomonadota</taxon>
        <taxon>Hydrogenophilia</taxon>
        <taxon>Hydrogenophilales</taxon>
        <taxon>Hydrogenophilaceae</taxon>
        <taxon>Tepidiphilus</taxon>
    </lineage>
</organism>
<dbReference type="RefSeq" id="WP_072247906.1">
    <property type="nucleotide sequence ID" value="NZ_CYHH01000003.1"/>
</dbReference>
<dbReference type="SUPFAM" id="SSF53383">
    <property type="entry name" value="PLP-dependent transferases"/>
    <property type="match status" value="1"/>
</dbReference>
<comment type="cofactor">
    <cofactor evidence="1">
        <name>pyridoxal 5'-phosphate</name>
        <dbReference type="ChEBI" id="CHEBI:597326"/>
    </cofactor>
</comment>